<name>A0A810AV90_9BRAD</name>
<reference evidence="2" key="3">
    <citation type="submission" date="2020-05" db="EMBL/GenBank/DDBJ databases">
        <title>Complete genome sequence of Bradyrhizobium diazoefficiens XF4 isolated from soybean nodule.</title>
        <authorList>
            <person name="Noda R."/>
            <person name="Kakizaki K."/>
            <person name="Minamisawa K."/>
        </authorList>
    </citation>
    <scope>NUCLEOTIDE SEQUENCE</scope>
    <source>
        <strain evidence="2">XF4</strain>
    </source>
</reference>
<sequence>MPKIRVSIQELQRRALLEVRKQPGCHNVLEIAINRVTKHAENNWSLCVIVAGAADANTAARAAVHVQTVLRRDYDLLTD</sequence>
<evidence type="ECO:0000313" key="2">
    <source>
        <dbReference type="EMBL" id="BCE50195.1"/>
    </source>
</evidence>
<reference evidence="1" key="1">
    <citation type="submission" date="2020-05" db="EMBL/GenBank/DDBJ databases">
        <title>Complete genome sequence of Bradyrhizobium diazoefficiens XF1 isolated from soybean nodule.</title>
        <authorList>
            <person name="Noda R."/>
            <person name="Kakizaki K."/>
            <person name="Minamisawa K."/>
        </authorList>
    </citation>
    <scope>NUCLEOTIDE SEQUENCE</scope>
    <source>
        <strain evidence="1">XF1</strain>
    </source>
</reference>
<evidence type="ECO:0000313" key="4">
    <source>
        <dbReference type="EMBL" id="BCE67659.1"/>
    </source>
</evidence>
<evidence type="ECO:0000313" key="3">
    <source>
        <dbReference type="EMBL" id="BCE58978.1"/>
    </source>
</evidence>
<dbReference type="EMBL" id="AP023099">
    <property type="protein sequence ID" value="BCE93701.1"/>
    <property type="molecule type" value="Genomic_DNA"/>
</dbReference>
<reference evidence="5" key="2">
    <citation type="submission" date="2020-05" db="EMBL/GenBank/DDBJ databases">
        <title>Complete genome sequence of Bradyrhizobium diazoefficiens XF10 isolated from soybean nodule.</title>
        <authorList>
            <person name="Noda R."/>
            <person name="Kakizaki K."/>
            <person name="Minamisawa K."/>
        </authorList>
    </citation>
    <scope>NUCLEOTIDE SEQUENCE</scope>
    <source>
        <strain evidence="5">XF10</strain>
    </source>
</reference>
<dbReference type="AlphaFoldDB" id="A0A810AV90"/>
<dbReference type="EMBL" id="AP023095">
    <property type="protein sequence ID" value="BCE58978.1"/>
    <property type="molecule type" value="Genomic_DNA"/>
</dbReference>
<proteinExistence type="predicted"/>
<reference evidence="4" key="5">
    <citation type="submission" date="2020-05" db="EMBL/GenBank/DDBJ databases">
        <title>Complete genome sequence of Bradyrhizobium diazoefficiens XF6 isolated from soybean nodule.</title>
        <authorList>
            <person name="Noda R."/>
            <person name="Kakizaki K."/>
            <person name="Minamisawa K."/>
        </authorList>
    </citation>
    <scope>NUCLEOTIDE SEQUENCE</scope>
    <source>
        <strain evidence="4">XF6</strain>
    </source>
</reference>
<dbReference type="EMBL" id="AP023094">
    <property type="protein sequence ID" value="BCE50195.1"/>
    <property type="molecule type" value="Genomic_DNA"/>
</dbReference>
<dbReference type="EMBL" id="AP023096">
    <property type="protein sequence ID" value="BCE67659.1"/>
    <property type="molecule type" value="Genomic_DNA"/>
</dbReference>
<evidence type="ECO:0000313" key="1">
    <source>
        <dbReference type="EMBL" id="BCE23937.1"/>
    </source>
</evidence>
<evidence type="ECO:0000313" key="5">
    <source>
        <dbReference type="EMBL" id="BCE93701.1"/>
    </source>
</evidence>
<dbReference type="EMBL" id="AP023091">
    <property type="protein sequence ID" value="BCE23937.1"/>
    <property type="molecule type" value="Genomic_DNA"/>
</dbReference>
<reference evidence="3" key="4">
    <citation type="submission" date="2020-05" db="EMBL/GenBank/DDBJ databases">
        <title>Complete genome sequence of Bradyrhizobium diazoefficiens XF5 isolated from soybean nodule.</title>
        <authorList>
            <person name="Noda R."/>
            <person name="Kakizaki K."/>
            <person name="Minamisawa K."/>
        </authorList>
    </citation>
    <scope>NUCLEOTIDE SEQUENCE</scope>
    <source>
        <strain evidence="3">XF5</strain>
    </source>
</reference>
<dbReference type="RefSeq" id="WP_162603685.1">
    <property type="nucleotide sequence ID" value="NZ_AP022638.1"/>
</dbReference>
<gene>
    <name evidence="5" type="ORF">XF10B_64990</name>
    <name evidence="1" type="ORF">XF1B_66180</name>
    <name evidence="2" type="ORF">XF4B_65440</name>
    <name evidence="3" type="ORF">XF5B_64900</name>
    <name evidence="4" type="ORF">XF6B_64580</name>
</gene>
<organism evidence="4">
    <name type="scientific">Bradyrhizobium diazoefficiens</name>
    <dbReference type="NCBI Taxonomy" id="1355477"/>
    <lineage>
        <taxon>Bacteria</taxon>
        <taxon>Pseudomonadati</taxon>
        <taxon>Pseudomonadota</taxon>
        <taxon>Alphaproteobacteria</taxon>
        <taxon>Hyphomicrobiales</taxon>
        <taxon>Nitrobacteraceae</taxon>
        <taxon>Bradyrhizobium</taxon>
    </lineage>
</organism>
<protein>
    <submittedName>
        <fullName evidence="4">Uncharacterized protein</fullName>
    </submittedName>
</protein>
<accession>A0A810AV90</accession>